<reference evidence="1 2" key="1">
    <citation type="submission" date="2016-10" db="EMBL/GenBank/DDBJ databases">
        <authorList>
            <person name="de Groot N.N."/>
        </authorList>
    </citation>
    <scope>NUCLEOTIDE SEQUENCE [LARGE SCALE GENOMIC DNA]</scope>
    <source>
        <strain evidence="1 2">Vu-144</strain>
    </source>
</reference>
<evidence type="ECO:0000313" key="1">
    <source>
        <dbReference type="EMBL" id="SEA22684.1"/>
    </source>
</evidence>
<dbReference type="STRING" id="551991.SAMN05192529_11112"/>
<evidence type="ECO:0000313" key="2">
    <source>
        <dbReference type="Proteomes" id="UP000199041"/>
    </source>
</evidence>
<keyword evidence="2" id="KW-1185">Reference proteome</keyword>
<sequence length="116" mass="13101">MKIRILDNSIRIRLTKSEVICLYEQGSISSSTAFASGTLLYRVDRYEGRSLKVDFRDAQLTIQVPAAMTLALYNTDQVGFEDKTGTVSILIEKDFVCLDNKTEDQSDHYPNPNKTC</sequence>
<accession>A0A1H3ZHD3</accession>
<dbReference type="RefSeq" id="WP_091397815.1">
    <property type="nucleotide sequence ID" value="NZ_FNQY01000011.1"/>
</dbReference>
<name>A0A1H3ZHD3_9BACT</name>
<dbReference type="Pfam" id="PF22668">
    <property type="entry name" value="DUF7009"/>
    <property type="match status" value="1"/>
</dbReference>
<organism evidence="1 2">
    <name type="scientific">Arachidicoccus rhizosphaerae</name>
    <dbReference type="NCBI Taxonomy" id="551991"/>
    <lineage>
        <taxon>Bacteria</taxon>
        <taxon>Pseudomonadati</taxon>
        <taxon>Bacteroidota</taxon>
        <taxon>Chitinophagia</taxon>
        <taxon>Chitinophagales</taxon>
        <taxon>Chitinophagaceae</taxon>
        <taxon>Arachidicoccus</taxon>
    </lineage>
</organism>
<protein>
    <submittedName>
        <fullName evidence="1">Uncharacterized protein</fullName>
    </submittedName>
</protein>
<dbReference type="EMBL" id="FNQY01000011">
    <property type="protein sequence ID" value="SEA22684.1"/>
    <property type="molecule type" value="Genomic_DNA"/>
</dbReference>
<dbReference type="AlphaFoldDB" id="A0A1H3ZHD3"/>
<dbReference type="OrthoDB" id="7060517at2"/>
<gene>
    <name evidence="1" type="ORF">SAMN05192529_11112</name>
</gene>
<dbReference type="InterPro" id="IPR053825">
    <property type="entry name" value="DUF7009"/>
</dbReference>
<proteinExistence type="predicted"/>
<dbReference type="Proteomes" id="UP000199041">
    <property type="component" value="Unassembled WGS sequence"/>
</dbReference>